<accession>A0ABQ8J1L7</accession>
<dbReference type="Gene3D" id="1.10.287.770">
    <property type="entry name" value="YojJ-like"/>
    <property type="match status" value="1"/>
</dbReference>
<evidence type="ECO:0000313" key="16">
    <source>
        <dbReference type="EMBL" id="KAH9416395.1"/>
    </source>
</evidence>
<keyword evidence="4 12" id="KW-0894">Sodium channel</keyword>
<keyword evidence="3 12" id="KW-0813">Transport</keyword>
<dbReference type="InterPro" id="IPR002557">
    <property type="entry name" value="Chitin-bd_dom"/>
</dbReference>
<dbReference type="Proteomes" id="UP000887458">
    <property type="component" value="Unassembled WGS sequence"/>
</dbReference>
<evidence type="ECO:0000256" key="9">
    <source>
        <dbReference type="ARBA" id="ARBA00023136"/>
    </source>
</evidence>
<comment type="subcellular location">
    <subcellularLocation>
        <location evidence="1">Membrane</location>
        <topology evidence="1">Multi-pass membrane protein</topology>
    </subcellularLocation>
</comment>
<protein>
    <recommendedName>
        <fullName evidence="15">Chitin-binding type-2 domain-containing protein</fullName>
    </recommendedName>
</protein>
<organism evidence="16 17">
    <name type="scientific">Dermatophagoides pteronyssinus</name>
    <name type="common">European house dust mite</name>
    <dbReference type="NCBI Taxonomy" id="6956"/>
    <lineage>
        <taxon>Eukaryota</taxon>
        <taxon>Metazoa</taxon>
        <taxon>Ecdysozoa</taxon>
        <taxon>Arthropoda</taxon>
        <taxon>Chelicerata</taxon>
        <taxon>Arachnida</taxon>
        <taxon>Acari</taxon>
        <taxon>Acariformes</taxon>
        <taxon>Sarcoptiformes</taxon>
        <taxon>Astigmata</taxon>
        <taxon>Psoroptidia</taxon>
        <taxon>Analgoidea</taxon>
        <taxon>Pyroglyphidae</taxon>
        <taxon>Dermatophagoidinae</taxon>
        <taxon>Dermatophagoides</taxon>
    </lineage>
</organism>
<proteinExistence type="inferred from homology"/>
<feature type="region of interest" description="Disordered" evidence="13">
    <location>
        <begin position="132"/>
        <end position="179"/>
    </location>
</feature>
<evidence type="ECO:0000256" key="3">
    <source>
        <dbReference type="ARBA" id="ARBA00022448"/>
    </source>
</evidence>
<dbReference type="InterPro" id="IPR001873">
    <property type="entry name" value="ENaC"/>
</dbReference>
<evidence type="ECO:0000256" key="14">
    <source>
        <dbReference type="SAM" id="Phobius"/>
    </source>
</evidence>
<name>A0ABQ8J1L7_DERPT</name>
<evidence type="ECO:0000256" key="11">
    <source>
        <dbReference type="ARBA" id="ARBA00023303"/>
    </source>
</evidence>
<evidence type="ECO:0000256" key="12">
    <source>
        <dbReference type="RuleBase" id="RU000679"/>
    </source>
</evidence>
<feature type="compositionally biased region" description="Basic and acidic residues" evidence="13">
    <location>
        <begin position="134"/>
        <end position="159"/>
    </location>
</feature>
<evidence type="ECO:0000256" key="7">
    <source>
        <dbReference type="ARBA" id="ARBA00023053"/>
    </source>
</evidence>
<feature type="domain" description="Chitin-binding type-2" evidence="15">
    <location>
        <begin position="28"/>
        <end position="95"/>
    </location>
</feature>
<reference evidence="16 17" key="1">
    <citation type="journal article" date="2018" name="J. Allergy Clin. Immunol.">
        <title>High-quality assembly of Dermatophagoides pteronyssinus genome and transcriptome reveals a wide range of novel allergens.</title>
        <authorList>
            <person name="Liu X.Y."/>
            <person name="Yang K.Y."/>
            <person name="Wang M.Q."/>
            <person name="Kwok J.S."/>
            <person name="Zeng X."/>
            <person name="Yang Z."/>
            <person name="Xiao X.J."/>
            <person name="Lau C.P."/>
            <person name="Li Y."/>
            <person name="Huang Z.M."/>
            <person name="Ba J.G."/>
            <person name="Yim A.K."/>
            <person name="Ouyang C.Y."/>
            <person name="Ngai S.M."/>
            <person name="Chan T.F."/>
            <person name="Leung E.L."/>
            <person name="Liu L."/>
            <person name="Liu Z.G."/>
            <person name="Tsui S.K."/>
        </authorList>
    </citation>
    <scope>NUCLEOTIDE SEQUENCE [LARGE SCALE GENOMIC DNA]</scope>
    <source>
        <strain evidence="16">Derp</strain>
    </source>
</reference>
<dbReference type="PANTHER" id="PTHR11690:SF227">
    <property type="entry name" value="AMILORIDE-SENSITIVE SODIUM CHANNEL"/>
    <property type="match status" value="1"/>
</dbReference>
<dbReference type="PANTHER" id="PTHR11690">
    <property type="entry name" value="AMILORIDE-SENSITIVE SODIUM CHANNEL-RELATED"/>
    <property type="match status" value="1"/>
</dbReference>
<evidence type="ECO:0000256" key="4">
    <source>
        <dbReference type="ARBA" id="ARBA00022461"/>
    </source>
</evidence>
<sequence length="601" mass="70034">MPHTNAGAYDLPAGTLKQTGLLGNLKRTFKCEAEGYFADVDNDCKIYHQCNSFNSKKGSPNTKYAQTTMACGKDQIFDQSKFACKDESDAIPCEASSDFFYLNERIDFAASNVHTNNNYLIDDKVVITKTSFHHHPDDNNNQKEINNDKLNGKLPEKSKSPPPPPSTTTDKTNKDGSSSSFKRKWKRFIRTRPHLFIIFIISVIGFCYHFNIALNQYWDYKTTVSFSNEDPKDYKFHYPSATVCFQDVVPYFKLFEKYPEYEENVERIYDEMKRRNNSNFWNNPGTKKLINITGVNLEALHLHKYFEEKIFRHEKLIDILEKYSHSEHEECLLDSKPASKYGYKLHNCENVTNIIETINVQKHLNVVRINYISHALNHSRTSHPFEKELRARIALHPSDMIPVPEFYPTISLYQFSRFYVINFQKTISYLLEKPYQTNCFKYDLGNREALQSHDDCFTKCVMNKYREKCKCLPRSGLLYRRSLLTDEDYFCPVINKCQFTNYRTECSNECQPDCVEEKYEFEKFVDIPFYQHKNRTGIQISRKPVFDKVYRHSPAMTFIQLICDFGGLGGLWLGFSVITITSAIISLITKPLEKIVVVKSG</sequence>
<keyword evidence="8 12" id="KW-0406">Ion transport</keyword>
<evidence type="ECO:0000256" key="13">
    <source>
        <dbReference type="SAM" id="MobiDB-lite"/>
    </source>
</evidence>
<feature type="transmembrane region" description="Helical" evidence="14">
    <location>
        <begin position="565"/>
        <end position="589"/>
    </location>
</feature>
<evidence type="ECO:0000256" key="2">
    <source>
        <dbReference type="ARBA" id="ARBA00007193"/>
    </source>
</evidence>
<evidence type="ECO:0000259" key="15">
    <source>
        <dbReference type="PROSITE" id="PS50940"/>
    </source>
</evidence>
<comment type="caution">
    <text evidence="16">The sequence shown here is derived from an EMBL/GenBank/DDBJ whole genome shotgun (WGS) entry which is preliminary data.</text>
</comment>
<evidence type="ECO:0000313" key="17">
    <source>
        <dbReference type="Proteomes" id="UP000887458"/>
    </source>
</evidence>
<keyword evidence="6 14" id="KW-1133">Transmembrane helix</keyword>
<feature type="transmembrane region" description="Helical" evidence="14">
    <location>
        <begin position="195"/>
        <end position="218"/>
    </location>
</feature>
<keyword evidence="7" id="KW-0915">Sodium</keyword>
<gene>
    <name evidence="16" type="ORF">DERP_015163</name>
</gene>
<dbReference type="EMBL" id="NJHN03000093">
    <property type="protein sequence ID" value="KAH9416395.1"/>
    <property type="molecule type" value="Genomic_DNA"/>
</dbReference>
<keyword evidence="9 14" id="KW-0472">Membrane</keyword>
<keyword evidence="10 12" id="KW-0739">Sodium transport</keyword>
<evidence type="ECO:0000256" key="1">
    <source>
        <dbReference type="ARBA" id="ARBA00004141"/>
    </source>
</evidence>
<dbReference type="PROSITE" id="PS50940">
    <property type="entry name" value="CHIT_BIND_II"/>
    <property type="match status" value="1"/>
</dbReference>
<comment type="similarity">
    <text evidence="2 12">Belongs to the amiloride-sensitive sodium channel (TC 1.A.6) family.</text>
</comment>
<dbReference type="Pfam" id="PF00858">
    <property type="entry name" value="ASC"/>
    <property type="match status" value="1"/>
</dbReference>
<evidence type="ECO:0000256" key="6">
    <source>
        <dbReference type="ARBA" id="ARBA00022989"/>
    </source>
</evidence>
<evidence type="ECO:0000256" key="5">
    <source>
        <dbReference type="ARBA" id="ARBA00022692"/>
    </source>
</evidence>
<keyword evidence="11 12" id="KW-0407">Ion channel</keyword>
<keyword evidence="5 12" id="KW-0812">Transmembrane</keyword>
<reference evidence="16 17" key="2">
    <citation type="journal article" date="2022" name="Mol. Biol. Evol.">
        <title>Comparative Genomics Reveals Insights into the Divergent Evolution of Astigmatic Mites and Household Pest Adaptations.</title>
        <authorList>
            <person name="Xiong Q."/>
            <person name="Wan A.T."/>
            <person name="Liu X."/>
            <person name="Fung C.S."/>
            <person name="Xiao X."/>
            <person name="Malainual N."/>
            <person name="Hou J."/>
            <person name="Wang L."/>
            <person name="Wang M."/>
            <person name="Yang K.Y."/>
            <person name="Cui Y."/>
            <person name="Leung E.L."/>
            <person name="Nong W."/>
            <person name="Shin S.K."/>
            <person name="Au S.W."/>
            <person name="Jeong K.Y."/>
            <person name="Chew F.T."/>
            <person name="Hui J.H."/>
            <person name="Leung T.F."/>
            <person name="Tungtrongchitr A."/>
            <person name="Zhong N."/>
            <person name="Liu Z."/>
            <person name="Tsui S.K."/>
        </authorList>
    </citation>
    <scope>NUCLEOTIDE SEQUENCE [LARGE SCALE GENOMIC DNA]</scope>
    <source>
        <strain evidence="16">Derp</strain>
    </source>
</reference>
<keyword evidence="17" id="KW-1185">Reference proteome</keyword>
<evidence type="ECO:0000256" key="8">
    <source>
        <dbReference type="ARBA" id="ARBA00023065"/>
    </source>
</evidence>
<evidence type="ECO:0000256" key="10">
    <source>
        <dbReference type="ARBA" id="ARBA00023201"/>
    </source>
</evidence>